<comment type="caution">
    <text evidence="2">The sequence shown here is derived from an EMBL/GenBank/DDBJ whole genome shotgun (WGS) entry which is preliminary data.</text>
</comment>
<name>A0ABX1JX04_9CELL</name>
<dbReference type="GO" id="GO:0016787">
    <property type="term" value="F:hydrolase activity"/>
    <property type="evidence" value="ECO:0007669"/>
    <property type="project" value="UniProtKB-KW"/>
</dbReference>
<dbReference type="InterPro" id="IPR000073">
    <property type="entry name" value="AB_hydrolase_1"/>
</dbReference>
<dbReference type="InterPro" id="IPR029058">
    <property type="entry name" value="AB_hydrolase_fold"/>
</dbReference>
<gene>
    <name evidence="2" type="ORF">HGA02_01680</name>
</gene>
<evidence type="ECO:0000313" key="2">
    <source>
        <dbReference type="EMBL" id="NKY38272.1"/>
    </source>
</evidence>
<dbReference type="SUPFAM" id="SSF53474">
    <property type="entry name" value="alpha/beta-Hydrolases"/>
    <property type="match status" value="1"/>
</dbReference>
<dbReference type="InterPro" id="IPR050266">
    <property type="entry name" value="AB_hydrolase_sf"/>
</dbReference>
<keyword evidence="3" id="KW-1185">Reference proteome</keyword>
<dbReference type="PRINTS" id="PR00111">
    <property type="entry name" value="ABHYDROLASE"/>
</dbReference>
<evidence type="ECO:0000259" key="1">
    <source>
        <dbReference type="Pfam" id="PF12697"/>
    </source>
</evidence>
<accession>A0ABX1JX04</accession>
<dbReference type="EMBL" id="JAAXOY010000013">
    <property type="protein sequence ID" value="NKY38272.1"/>
    <property type="molecule type" value="Genomic_DNA"/>
</dbReference>
<dbReference type="Proteomes" id="UP000777774">
    <property type="component" value="Unassembled WGS sequence"/>
</dbReference>
<dbReference type="Gene3D" id="3.40.50.1820">
    <property type="entry name" value="alpha/beta hydrolase"/>
    <property type="match status" value="1"/>
</dbReference>
<feature type="domain" description="AB hydrolase-1" evidence="1">
    <location>
        <begin position="29"/>
        <end position="238"/>
    </location>
</feature>
<proteinExistence type="predicted"/>
<evidence type="ECO:0000313" key="3">
    <source>
        <dbReference type="Proteomes" id="UP000777774"/>
    </source>
</evidence>
<dbReference type="RefSeq" id="WP_168676905.1">
    <property type="nucleotide sequence ID" value="NZ_JAAXOY010000013.1"/>
</dbReference>
<sequence length="253" mass="26791">MTTSAARTTPALPWAIEQHGSPRGTTTQVLVHGIGVSARYFRPLARALAADTSVLVPELPGFGRTPRPDEAPSITELADGLVEQLAAHGVRRAVLTGHSMGAQVVAEAARRHPDVAERVVLLGPVVDPTAPTAIAQALRLARDSVHEPLRANAIVFTDYLRAGVRWYARQLPHMLDFATDAAVAEIRCPVVVVRGAHDPIATDAWVRRLADTAPDGRALVVPEAAHVVQYVQAAVVAEICRGGTSSGAHGVRP</sequence>
<keyword evidence="2" id="KW-0378">Hydrolase</keyword>
<protein>
    <submittedName>
        <fullName evidence="2">Alpha/beta hydrolase</fullName>
    </submittedName>
</protein>
<organism evidence="2 3">
    <name type="scientific">Cellulomonas septica</name>
    <dbReference type="NCBI Taxonomy" id="285080"/>
    <lineage>
        <taxon>Bacteria</taxon>
        <taxon>Bacillati</taxon>
        <taxon>Actinomycetota</taxon>
        <taxon>Actinomycetes</taxon>
        <taxon>Micrococcales</taxon>
        <taxon>Cellulomonadaceae</taxon>
        <taxon>Cellulomonas</taxon>
    </lineage>
</organism>
<dbReference type="Pfam" id="PF12697">
    <property type="entry name" value="Abhydrolase_6"/>
    <property type="match status" value="1"/>
</dbReference>
<reference evidence="2 3" key="1">
    <citation type="submission" date="2020-04" db="EMBL/GenBank/DDBJ databases">
        <title>MicrobeNet Type strains.</title>
        <authorList>
            <person name="Nicholson A.C."/>
        </authorList>
    </citation>
    <scope>NUCLEOTIDE SEQUENCE [LARGE SCALE GENOMIC DNA]</scope>
    <source>
        <strain evidence="2 3">ATCC BAA-787</strain>
    </source>
</reference>
<dbReference type="PANTHER" id="PTHR43798:SF33">
    <property type="entry name" value="HYDROLASE, PUTATIVE (AFU_ORTHOLOGUE AFUA_2G14860)-RELATED"/>
    <property type="match status" value="1"/>
</dbReference>
<dbReference type="PANTHER" id="PTHR43798">
    <property type="entry name" value="MONOACYLGLYCEROL LIPASE"/>
    <property type="match status" value="1"/>
</dbReference>